<protein>
    <recommendedName>
        <fullName evidence="2">C4-type zinc ribbon domain-containing protein</fullName>
    </recommendedName>
</protein>
<dbReference type="Pfam" id="PF02591">
    <property type="entry name" value="Zn_ribbon_9"/>
    <property type="match status" value="1"/>
</dbReference>
<dbReference type="PANTHER" id="PTHR39082:SF1">
    <property type="entry name" value="SCAVENGER RECEPTOR CLASS A MEMBER 3"/>
    <property type="match status" value="1"/>
</dbReference>
<dbReference type="Proteomes" id="UP000290608">
    <property type="component" value="Unassembled WGS sequence"/>
</dbReference>
<organism evidence="3 4">
    <name type="scientific">Leeuwenhoekiella marinoflava</name>
    <dbReference type="NCBI Taxonomy" id="988"/>
    <lineage>
        <taxon>Bacteria</taxon>
        <taxon>Pseudomonadati</taxon>
        <taxon>Bacteroidota</taxon>
        <taxon>Flavobacteriia</taxon>
        <taxon>Flavobacteriales</taxon>
        <taxon>Flavobacteriaceae</taxon>
        <taxon>Leeuwenhoekiella</taxon>
    </lineage>
</organism>
<proteinExistence type="predicted"/>
<evidence type="ECO:0000259" key="2">
    <source>
        <dbReference type="Pfam" id="PF02591"/>
    </source>
</evidence>
<gene>
    <name evidence="3" type="ORF">DSL99_3182</name>
</gene>
<dbReference type="Gene3D" id="1.10.287.1490">
    <property type="match status" value="1"/>
</dbReference>
<feature type="domain" description="C4-type zinc ribbon" evidence="2">
    <location>
        <begin position="225"/>
        <end position="256"/>
    </location>
</feature>
<dbReference type="InterPro" id="IPR052376">
    <property type="entry name" value="Oxidative_Scav/Glycosyltrans"/>
</dbReference>
<keyword evidence="1" id="KW-0175">Coiled coil</keyword>
<reference evidence="3 4" key="1">
    <citation type="submission" date="2018-07" db="EMBL/GenBank/DDBJ databases">
        <title>Leeuwenhoekiella genomics.</title>
        <authorList>
            <person name="Tahon G."/>
            <person name="Willems A."/>
        </authorList>
    </citation>
    <scope>NUCLEOTIDE SEQUENCE [LARGE SCALE GENOMIC DNA]</scope>
    <source>
        <strain evidence="3 4">LMG 1345</strain>
    </source>
</reference>
<name>A0A4Q0PIF4_9FLAO</name>
<dbReference type="AlphaFoldDB" id="A0A4Q0PIF4"/>
<accession>A0A4Q0PIF4</accession>
<dbReference type="PANTHER" id="PTHR39082">
    <property type="entry name" value="PHOSPHOLIPASE C-BETA-2-RELATED"/>
    <property type="match status" value="1"/>
</dbReference>
<evidence type="ECO:0000256" key="1">
    <source>
        <dbReference type="SAM" id="Coils"/>
    </source>
</evidence>
<sequence>MQSFYQTKTPILLSIYNMAKKTEATVEEKLRALYDLQLIHSRVDTIRNVRGELPLEVEDLEDEVAGLNTRLEKLGGELSLIDDQIKAKKILIEDAKAAIKKYTEQQKNVRNNREYNSLSKEIEFQELEIQLAEKNIREFRAQIEQKNEVIDTTKERVEERKKHLKHKKEELDEILAETEKEEQALLAKGESYEDQIDERLVKAYKRIRSNVRNGLAVVAIERGASGGSFFTIPPQIQVEIAGRKKIITDEHSGRILVDEELAKEEQQKMESIFSKI</sequence>
<feature type="coiled-coil region" evidence="1">
    <location>
        <begin position="57"/>
        <end position="195"/>
    </location>
</feature>
<evidence type="ECO:0000313" key="3">
    <source>
        <dbReference type="EMBL" id="RXG26872.1"/>
    </source>
</evidence>
<dbReference type="InterPro" id="IPR003743">
    <property type="entry name" value="Zf-RING_7"/>
</dbReference>
<evidence type="ECO:0000313" key="4">
    <source>
        <dbReference type="Proteomes" id="UP000290608"/>
    </source>
</evidence>
<dbReference type="STRING" id="1122159.SAMN02745246_02385"/>
<comment type="caution">
    <text evidence="3">The sequence shown here is derived from an EMBL/GenBank/DDBJ whole genome shotgun (WGS) entry which is preliminary data.</text>
</comment>
<dbReference type="EMBL" id="QOVL01000018">
    <property type="protein sequence ID" value="RXG26872.1"/>
    <property type="molecule type" value="Genomic_DNA"/>
</dbReference>